<sequence>MRYVSNEASAPYALLVSKEYLSESRGHVDVEAPVLVPVNSDTERPVLQTNNELWRVIGGLRHQNVGIGAGLLMLVVFFHRQQFL</sequence>
<evidence type="ECO:0000313" key="1">
    <source>
        <dbReference type="EMBL" id="KAG0258340.1"/>
    </source>
</evidence>
<dbReference type="Proteomes" id="UP000726737">
    <property type="component" value="Unassembled WGS sequence"/>
</dbReference>
<dbReference type="EMBL" id="JAAAJA010000223">
    <property type="protein sequence ID" value="KAG0258340.1"/>
    <property type="molecule type" value="Genomic_DNA"/>
</dbReference>
<evidence type="ECO:0000313" key="2">
    <source>
        <dbReference type="Proteomes" id="UP000726737"/>
    </source>
</evidence>
<gene>
    <name evidence="1" type="ORF">BG011_003364</name>
</gene>
<proteinExistence type="predicted"/>
<accession>A0A9P6U441</accession>
<name>A0A9P6U441_9FUNG</name>
<reference evidence="1" key="1">
    <citation type="journal article" date="2020" name="Fungal Divers.">
        <title>Resolving the Mortierellaceae phylogeny through synthesis of multi-gene phylogenetics and phylogenomics.</title>
        <authorList>
            <person name="Vandepol N."/>
            <person name="Liber J."/>
            <person name="Desiro A."/>
            <person name="Na H."/>
            <person name="Kennedy M."/>
            <person name="Barry K."/>
            <person name="Grigoriev I.V."/>
            <person name="Miller A.N."/>
            <person name="O'Donnell K."/>
            <person name="Stajich J.E."/>
            <person name="Bonito G."/>
        </authorList>
    </citation>
    <scope>NUCLEOTIDE SEQUENCE</scope>
    <source>
        <strain evidence="1">KOD948</strain>
    </source>
</reference>
<protein>
    <submittedName>
        <fullName evidence="1">Uncharacterized protein</fullName>
    </submittedName>
</protein>
<keyword evidence="2" id="KW-1185">Reference proteome</keyword>
<comment type="caution">
    <text evidence="1">The sequence shown here is derived from an EMBL/GenBank/DDBJ whole genome shotgun (WGS) entry which is preliminary data.</text>
</comment>
<dbReference type="AlphaFoldDB" id="A0A9P6U441"/>
<organism evidence="1 2">
    <name type="scientific">Mortierella polycephala</name>
    <dbReference type="NCBI Taxonomy" id="41804"/>
    <lineage>
        <taxon>Eukaryota</taxon>
        <taxon>Fungi</taxon>
        <taxon>Fungi incertae sedis</taxon>
        <taxon>Mucoromycota</taxon>
        <taxon>Mortierellomycotina</taxon>
        <taxon>Mortierellomycetes</taxon>
        <taxon>Mortierellales</taxon>
        <taxon>Mortierellaceae</taxon>
        <taxon>Mortierella</taxon>
    </lineage>
</organism>
<feature type="non-terminal residue" evidence="1">
    <location>
        <position position="84"/>
    </location>
</feature>